<dbReference type="PANTHER" id="PTHR12960:SF0">
    <property type="entry name" value="MRNA EXPORT FACTOR GLE1"/>
    <property type="match status" value="1"/>
</dbReference>
<feature type="compositionally biased region" description="Acidic residues" evidence="1">
    <location>
        <begin position="165"/>
        <end position="181"/>
    </location>
</feature>
<dbReference type="AlphaFoldDB" id="A0A0D3C9I6"/>
<dbReference type="Gramene" id="Bo5g016500.1">
    <property type="protein sequence ID" value="Bo5g016500.1"/>
    <property type="gene ID" value="Bo5g016500"/>
</dbReference>
<protein>
    <submittedName>
        <fullName evidence="2">Uncharacterized protein</fullName>
    </submittedName>
</protein>
<keyword evidence="3" id="KW-1185">Reference proteome</keyword>
<dbReference type="InterPro" id="IPR012476">
    <property type="entry name" value="GLE1"/>
</dbReference>
<dbReference type="eggNOG" id="KOG2412">
    <property type="taxonomic scope" value="Eukaryota"/>
</dbReference>
<evidence type="ECO:0000313" key="3">
    <source>
        <dbReference type="Proteomes" id="UP000032141"/>
    </source>
</evidence>
<dbReference type="GO" id="GO:0031369">
    <property type="term" value="F:translation initiation factor binding"/>
    <property type="evidence" value="ECO:0007669"/>
    <property type="project" value="TreeGrafter"/>
</dbReference>
<dbReference type="GO" id="GO:0000822">
    <property type="term" value="F:inositol hexakisphosphate binding"/>
    <property type="evidence" value="ECO:0007669"/>
    <property type="project" value="TreeGrafter"/>
</dbReference>
<dbReference type="EnsemblPlants" id="Bo5g016500.1">
    <property type="protein sequence ID" value="Bo5g016500.1"/>
    <property type="gene ID" value="Bo5g016500"/>
</dbReference>
<accession>A0A0D3C9I6</accession>
<dbReference type="Proteomes" id="UP000032141">
    <property type="component" value="Chromosome C5"/>
</dbReference>
<reference evidence="2 3" key="1">
    <citation type="journal article" date="2014" name="Genome Biol.">
        <title>Transcriptome and methylome profiling reveals relics of genome dominance in the mesopolyploid Brassica oleracea.</title>
        <authorList>
            <person name="Parkin I.A."/>
            <person name="Koh C."/>
            <person name="Tang H."/>
            <person name="Robinson S.J."/>
            <person name="Kagale S."/>
            <person name="Clarke W.E."/>
            <person name="Town C.D."/>
            <person name="Nixon J."/>
            <person name="Krishnakumar V."/>
            <person name="Bidwell S.L."/>
            <person name="Denoeud F."/>
            <person name="Belcram H."/>
            <person name="Links M.G."/>
            <person name="Just J."/>
            <person name="Clarke C."/>
            <person name="Bender T."/>
            <person name="Huebert T."/>
            <person name="Mason A.S."/>
            <person name="Pires J.C."/>
            <person name="Barker G."/>
            <person name="Moore J."/>
            <person name="Walley P.G."/>
            <person name="Manoli S."/>
            <person name="Batley J."/>
            <person name="Edwards D."/>
            <person name="Nelson M.N."/>
            <person name="Wang X."/>
            <person name="Paterson A.H."/>
            <person name="King G."/>
            <person name="Bancroft I."/>
            <person name="Chalhoub B."/>
            <person name="Sharpe A.G."/>
        </authorList>
    </citation>
    <scope>NUCLEOTIDE SEQUENCE</scope>
    <source>
        <strain evidence="2 3">cv. TO1000</strain>
    </source>
</reference>
<sequence>MKTDTTVCVSLFDSLALAFHSKLDGYGREPRFVLATGINPKMVAGKAEIDRRDILLCKLILSFSPVNNQCKFPTSHCELSKLRCVWVFLIQLISEGIVLEPPCPRRVDGISIDPEPNWNFDSLLSEIESVEKKLNVFSKFPQPFTQTTLRMGRRGGGFVMRVSEDEMESDVDEESDEEEEEKDHSQICTKGKHFACDELYLSDESDDEFDCEPESFLLSKMGLAESALYEVINDHQTEVKTGNKKILRVKYQLLKRKCCKRLKPFALQLPGLKSIKKLEKKWSVNLTFSTSEK</sequence>
<proteinExistence type="predicted"/>
<reference evidence="2" key="2">
    <citation type="submission" date="2015-03" db="UniProtKB">
        <authorList>
            <consortium name="EnsemblPlants"/>
        </authorList>
    </citation>
    <scope>IDENTIFICATION</scope>
</reference>
<dbReference type="STRING" id="109376.A0A0D3C9I6"/>
<dbReference type="GO" id="GO:0044614">
    <property type="term" value="C:nuclear pore cytoplasmic filaments"/>
    <property type="evidence" value="ECO:0007669"/>
    <property type="project" value="TreeGrafter"/>
</dbReference>
<dbReference type="PANTHER" id="PTHR12960">
    <property type="entry name" value="GLE-1-RELATED"/>
    <property type="match status" value="1"/>
</dbReference>
<organism evidence="2 3">
    <name type="scientific">Brassica oleracea var. oleracea</name>
    <dbReference type="NCBI Taxonomy" id="109376"/>
    <lineage>
        <taxon>Eukaryota</taxon>
        <taxon>Viridiplantae</taxon>
        <taxon>Streptophyta</taxon>
        <taxon>Embryophyta</taxon>
        <taxon>Tracheophyta</taxon>
        <taxon>Spermatophyta</taxon>
        <taxon>Magnoliopsida</taxon>
        <taxon>eudicotyledons</taxon>
        <taxon>Gunneridae</taxon>
        <taxon>Pentapetalae</taxon>
        <taxon>rosids</taxon>
        <taxon>malvids</taxon>
        <taxon>Brassicales</taxon>
        <taxon>Brassicaceae</taxon>
        <taxon>Brassiceae</taxon>
        <taxon>Brassica</taxon>
    </lineage>
</organism>
<dbReference type="GO" id="GO:0016973">
    <property type="term" value="P:poly(A)+ mRNA export from nucleus"/>
    <property type="evidence" value="ECO:0007669"/>
    <property type="project" value="InterPro"/>
</dbReference>
<feature type="region of interest" description="Disordered" evidence="1">
    <location>
        <begin position="164"/>
        <end position="184"/>
    </location>
</feature>
<evidence type="ECO:0000256" key="1">
    <source>
        <dbReference type="SAM" id="MobiDB-lite"/>
    </source>
</evidence>
<dbReference type="GO" id="GO:0005737">
    <property type="term" value="C:cytoplasm"/>
    <property type="evidence" value="ECO:0007669"/>
    <property type="project" value="TreeGrafter"/>
</dbReference>
<evidence type="ECO:0000313" key="2">
    <source>
        <dbReference type="EnsemblPlants" id="Bo5g016500.1"/>
    </source>
</evidence>
<dbReference type="GO" id="GO:0005543">
    <property type="term" value="F:phospholipid binding"/>
    <property type="evidence" value="ECO:0007669"/>
    <property type="project" value="TreeGrafter"/>
</dbReference>
<name>A0A0D3C9I6_BRAOL</name>
<dbReference type="OMA" id="CAYNDES"/>
<dbReference type="HOGENOM" id="CLU_082857_0_0_1"/>